<dbReference type="Proteomes" id="UP000229098">
    <property type="component" value="Unassembled WGS sequence"/>
</dbReference>
<evidence type="ECO:0000256" key="3">
    <source>
        <dbReference type="ARBA" id="ARBA00022603"/>
    </source>
</evidence>
<dbReference type="AlphaFoldDB" id="A0A2M8KW31"/>
<evidence type="ECO:0000256" key="6">
    <source>
        <dbReference type="HAMAP-Rule" id="MF_01007"/>
    </source>
</evidence>
<dbReference type="InterPro" id="IPR002903">
    <property type="entry name" value="RsmH"/>
</dbReference>
<dbReference type="SUPFAM" id="SSF81799">
    <property type="entry name" value="Putative methyltransferase TM0872, insert domain"/>
    <property type="match status" value="1"/>
</dbReference>
<dbReference type="EMBL" id="PFEF01000010">
    <property type="protein sequence ID" value="PJE64112.1"/>
    <property type="molecule type" value="Genomic_DNA"/>
</dbReference>
<evidence type="ECO:0000256" key="2">
    <source>
        <dbReference type="ARBA" id="ARBA00022552"/>
    </source>
</evidence>
<dbReference type="EC" id="2.1.1.199" evidence="6"/>
<proteinExistence type="inferred from homology"/>
<evidence type="ECO:0000256" key="1">
    <source>
        <dbReference type="ARBA" id="ARBA00010396"/>
    </source>
</evidence>
<keyword evidence="6" id="KW-0963">Cytoplasm</keyword>
<reference evidence="8" key="1">
    <citation type="submission" date="2017-09" db="EMBL/GenBank/DDBJ databases">
        <title>Depth-based differentiation of microbial function through sediment-hosted aquifers and enrichment of novel symbionts in the deep terrestrial subsurface.</title>
        <authorList>
            <person name="Probst A.J."/>
            <person name="Ladd B."/>
            <person name="Jarett J.K."/>
            <person name="Geller-Mcgrath D.E."/>
            <person name="Sieber C.M.K."/>
            <person name="Emerson J.B."/>
            <person name="Anantharaman K."/>
            <person name="Thomas B.C."/>
            <person name="Malmstrom R."/>
            <person name="Stieglmeier M."/>
            <person name="Klingl A."/>
            <person name="Woyke T."/>
            <person name="Ryan C.M."/>
            <person name="Banfield J.F."/>
        </authorList>
    </citation>
    <scope>NUCLEOTIDE SEQUENCE [LARGE SCALE GENOMIC DNA]</scope>
</reference>
<protein>
    <recommendedName>
        <fullName evidence="6">Ribosomal RNA small subunit methyltransferase H</fullName>
        <ecNumber evidence="6">2.1.1.199</ecNumber>
    </recommendedName>
    <alternativeName>
        <fullName evidence="6">16S rRNA m(4)C1402 methyltransferase</fullName>
    </alternativeName>
    <alternativeName>
        <fullName evidence="6">rRNA (cytosine-N(4)-)-methyltransferase RsmH</fullName>
    </alternativeName>
</protein>
<feature type="binding site" evidence="6">
    <location>
        <position position="118"/>
    </location>
    <ligand>
        <name>S-adenosyl-L-methionine</name>
        <dbReference type="ChEBI" id="CHEBI:59789"/>
    </ligand>
</feature>
<evidence type="ECO:0000256" key="4">
    <source>
        <dbReference type="ARBA" id="ARBA00022679"/>
    </source>
</evidence>
<dbReference type="SUPFAM" id="SSF53335">
    <property type="entry name" value="S-adenosyl-L-methionine-dependent methyltransferases"/>
    <property type="match status" value="1"/>
</dbReference>
<dbReference type="Gene3D" id="3.40.50.150">
    <property type="entry name" value="Vaccinia Virus protein VP39"/>
    <property type="match status" value="1"/>
</dbReference>
<dbReference type="PIRSF" id="PIRSF004486">
    <property type="entry name" value="MraW"/>
    <property type="match status" value="1"/>
</dbReference>
<comment type="function">
    <text evidence="6">Specifically methylates the N4 position of cytidine in position 1402 (C1402) of 16S rRNA.</text>
</comment>
<feature type="binding site" evidence="6">
    <location>
        <position position="125"/>
    </location>
    <ligand>
        <name>S-adenosyl-L-methionine</name>
        <dbReference type="ChEBI" id="CHEBI:59789"/>
    </ligand>
</feature>
<evidence type="ECO:0000256" key="5">
    <source>
        <dbReference type="ARBA" id="ARBA00022691"/>
    </source>
</evidence>
<feature type="binding site" evidence="6">
    <location>
        <position position="97"/>
    </location>
    <ligand>
        <name>S-adenosyl-L-methionine</name>
        <dbReference type="ChEBI" id="CHEBI:59789"/>
    </ligand>
</feature>
<feature type="binding site" evidence="6">
    <location>
        <position position="69"/>
    </location>
    <ligand>
        <name>S-adenosyl-L-methionine</name>
        <dbReference type="ChEBI" id="CHEBI:59789"/>
    </ligand>
</feature>
<comment type="subcellular location">
    <subcellularLocation>
        <location evidence="6">Cytoplasm</location>
    </subcellularLocation>
</comment>
<gene>
    <name evidence="6" type="primary">rsmH</name>
    <name evidence="7" type="ORF">COU90_04550</name>
</gene>
<keyword evidence="5 6" id="KW-0949">S-adenosyl-L-methionine</keyword>
<organism evidence="7 8">
    <name type="scientific">Candidatus Ryanbacteria bacterium CG10_big_fil_rev_8_21_14_0_10_43_42</name>
    <dbReference type="NCBI Taxonomy" id="1974864"/>
    <lineage>
        <taxon>Bacteria</taxon>
        <taxon>Candidatus Ryaniibacteriota</taxon>
    </lineage>
</organism>
<accession>A0A2M8KW31</accession>
<keyword evidence="3 6" id="KW-0489">Methyltransferase</keyword>
<dbReference type="GO" id="GO:0005737">
    <property type="term" value="C:cytoplasm"/>
    <property type="evidence" value="ECO:0007669"/>
    <property type="project" value="UniProtKB-SubCell"/>
</dbReference>
<dbReference type="GO" id="GO:0070475">
    <property type="term" value="P:rRNA base methylation"/>
    <property type="evidence" value="ECO:0007669"/>
    <property type="project" value="UniProtKB-UniRule"/>
</dbReference>
<comment type="similarity">
    <text evidence="1 6">Belongs to the methyltransferase superfamily. RsmH family.</text>
</comment>
<feature type="binding site" evidence="6">
    <location>
        <begin position="49"/>
        <end position="51"/>
    </location>
    <ligand>
        <name>S-adenosyl-L-methionine</name>
        <dbReference type="ChEBI" id="CHEBI:59789"/>
    </ligand>
</feature>
<name>A0A2M8KW31_9BACT</name>
<dbReference type="PANTHER" id="PTHR11265:SF0">
    <property type="entry name" value="12S RRNA N4-METHYLCYTIDINE METHYLTRANSFERASE"/>
    <property type="match status" value="1"/>
</dbReference>
<keyword evidence="4 6" id="KW-0808">Transferase</keyword>
<dbReference type="GO" id="GO:0071424">
    <property type="term" value="F:rRNA (cytosine-N4-)-methyltransferase activity"/>
    <property type="evidence" value="ECO:0007669"/>
    <property type="project" value="UniProtKB-UniRule"/>
</dbReference>
<comment type="catalytic activity">
    <reaction evidence="6">
        <text>cytidine(1402) in 16S rRNA + S-adenosyl-L-methionine = N(4)-methylcytidine(1402) in 16S rRNA + S-adenosyl-L-homocysteine + H(+)</text>
        <dbReference type="Rhea" id="RHEA:42928"/>
        <dbReference type="Rhea" id="RHEA-COMP:10286"/>
        <dbReference type="Rhea" id="RHEA-COMP:10287"/>
        <dbReference type="ChEBI" id="CHEBI:15378"/>
        <dbReference type="ChEBI" id="CHEBI:57856"/>
        <dbReference type="ChEBI" id="CHEBI:59789"/>
        <dbReference type="ChEBI" id="CHEBI:74506"/>
        <dbReference type="ChEBI" id="CHEBI:82748"/>
        <dbReference type="EC" id="2.1.1.199"/>
    </reaction>
</comment>
<dbReference type="InterPro" id="IPR029063">
    <property type="entry name" value="SAM-dependent_MTases_sf"/>
</dbReference>
<sequence>MKNTQAKLSPPVNNALSSSVHVPILLEEVITCLNIQPGDTVIDGTINGGGHALRILEEIGETGMLIGIDRDGGIIKNTDALFREKGYKNYLLVTGSYADVVPITNDHAIKNTDAILLDLGFSSYHVDMSGRGFSFLRDEPLDMRYSESDTITAADILNEWAEGDIEHILTAYGEERFAKRIAHAVIKRRKEQRFSRTEDVVDVVRRNVPTWYRHRKIHFATKTFQALRIAVNDELEHVAKGLTESISILKPGGRLVVLAFHSQEDRIVKQTFRKYAKEEIITLPHKKPIMPARKEIYINPRARSAKMRVCEKI</sequence>
<evidence type="ECO:0000313" key="7">
    <source>
        <dbReference type="EMBL" id="PJE64112.1"/>
    </source>
</evidence>
<evidence type="ECO:0000313" key="8">
    <source>
        <dbReference type="Proteomes" id="UP000229098"/>
    </source>
</evidence>
<dbReference type="NCBIfam" id="TIGR00006">
    <property type="entry name" value="16S rRNA (cytosine(1402)-N(4))-methyltransferase RsmH"/>
    <property type="match status" value="1"/>
</dbReference>
<dbReference type="Pfam" id="PF01795">
    <property type="entry name" value="Methyltransf_5"/>
    <property type="match status" value="1"/>
</dbReference>
<dbReference type="InterPro" id="IPR023397">
    <property type="entry name" value="SAM-dep_MeTrfase_MraW_recog"/>
</dbReference>
<comment type="caution">
    <text evidence="7">The sequence shown here is derived from an EMBL/GenBank/DDBJ whole genome shotgun (WGS) entry which is preliminary data.</text>
</comment>
<keyword evidence="2 6" id="KW-0698">rRNA processing</keyword>
<dbReference type="HAMAP" id="MF_01007">
    <property type="entry name" value="16SrRNA_methyltr_H"/>
    <property type="match status" value="1"/>
</dbReference>
<dbReference type="PANTHER" id="PTHR11265">
    <property type="entry name" value="S-ADENOSYL-METHYLTRANSFERASE MRAW"/>
    <property type="match status" value="1"/>
</dbReference>
<dbReference type="Gene3D" id="1.10.150.170">
    <property type="entry name" value="Putative methyltransferase TM0872, insert domain"/>
    <property type="match status" value="1"/>
</dbReference>